<dbReference type="KEGG" id="xyk:GT347_01925"/>
<accession>A0A857IZG3</accession>
<gene>
    <name evidence="1" type="ORF">GT347_01925</name>
</gene>
<dbReference type="AlphaFoldDB" id="A0A857IZG3"/>
<keyword evidence="2" id="KW-1185">Reference proteome</keyword>
<dbReference type="PANTHER" id="PTHR40267">
    <property type="entry name" value="BLR3294 PROTEIN"/>
    <property type="match status" value="1"/>
</dbReference>
<evidence type="ECO:0000313" key="1">
    <source>
        <dbReference type="EMBL" id="QHI96856.1"/>
    </source>
</evidence>
<dbReference type="Gene3D" id="3.40.50.12500">
    <property type="match status" value="1"/>
</dbReference>
<evidence type="ECO:0008006" key="3">
    <source>
        <dbReference type="Google" id="ProtNLM"/>
    </source>
</evidence>
<dbReference type="EMBL" id="CP047650">
    <property type="protein sequence ID" value="QHI96856.1"/>
    <property type="molecule type" value="Genomic_DNA"/>
</dbReference>
<protein>
    <recommendedName>
        <fullName evidence="3">Arylmalonate decarboxylase</fullName>
    </recommendedName>
</protein>
<dbReference type="RefSeq" id="WP_160550374.1">
    <property type="nucleotide sequence ID" value="NZ_CP047650.1"/>
</dbReference>
<dbReference type="InterPro" id="IPR053714">
    <property type="entry name" value="Iso_Racemase_Enz_sf"/>
</dbReference>
<dbReference type="PANTHER" id="PTHR40267:SF1">
    <property type="entry name" value="BLR3294 PROTEIN"/>
    <property type="match status" value="1"/>
</dbReference>
<dbReference type="InterPro" id="IPR026286">
    <property type="entry name" value="MaiA/AMDase"/>
</dbReference>
<dbReference type="Proteomes" id="UP000464787">
    <property type="component" value="Chromosome"/>
</dbReference>
<evidence type="ECO:0000313" key="2">
    <source>
        <dbReference type="Proteomes" id="UP000464787"/>
    </source>
</evidence>
<name>A0A857IZG3_9BURK</name>
<sequence>MTGAAIDYGDEARIGVIVPSGNVVAEAETHAMLPAGVRALFTRLPLRSTAEAELLAMAAQAEGAAALLADALPAVIAFHCTAATTFSDAISRQVGAGLQAGSRGIASFQTGEAIVAALAALGARRIVLLTPYPAEVNRREAAYLENRGIEVLAENGLGIATNTKMARLPPQAFIDQALRHRHPQAEAYFISCTAIRSAGCIAPLEQALGRPVITSNQALVWQALQRCGAAGRVAGYGALLGG</sequence>
<proteinExistence type="predicted"/>
<dbReference type="Pfam" id="PF17645">
    <property type="entry name" value="Amdase"/>
    <property type="match status" value="1"/>
</dbReference>
<reference evidence="1 2" key="1">
    <citation type="submission" date="2020-01" db="EMBL/GenBank/DDBJ databases">
        <title>Genome sequencing of strain KACC 21265.</title>
        <authorList>
            <person name="Heo J."/>
            <person name="Kim S.-J."/>
            <person name="Kim J.-S."/>
            <person name="Hong S.-B."/>
            <person name="Kwon S.-W."/>
        </authorList>
    </citation>
    <scope>NUCLEOTIDE SEQUENCE [LARGE SCALE GENOMIC DNA]</scope>
    <source>
        <strain evidence="1 2">KACC 21265</strain>
    </source>
</reference>
<organism evidence="1 2">
    <name type="scientific">Xylophilus rhododendri</name>
    <dbReference type="NCBI Taxonomy" id="2697032"/>
    <lineage>
        <taxon>Bacteria</taxon>
        <taxon>Pseudomonadati</taxon>
        <taxon>Pseudomonadota</taxon>
        <taxon>Betaproteobacteria</taxon>
        <taxon>Burkholderiales</taxon>
        <taxon>Xylophilus</taxon>
    </lineage>
</organism>
<dbReference type="PIRSF" id="PIRSF015736">
    <property type="entry name" value="MI"/>
    <property type="match status" value="1"/>
</dbReference>